<feature type="transmembrane region" description="Helical" evidence="3">
    <location>
        <begin position="184"/>
        <end position="204"/>
    </location>
</feature>
<dbReference type="RefSeq" id="WP_111528377.1">
    <property type="nucleotide sequence ID" value="NZ_JBHRSG010000004.1"/>
</dbReference>
<feature type="transmembrane region" description="Helical" evidence="3">
    <location>
        <begin position="12"/>
        <end position="35"/>
    </location>
</feature>
<dbReference type="PANTHER" id="PTHR11328">
    <property type="entry name" value="MAJOR FACILITATOR SUPERFAMILY DOMAIN-CONTAINING PROTEIN"/>
    <property type="match status" value="1"/>
</dbReference>
<feature type="transmembrane region" description="Helical" evidence="3">
    <location>
        <begin position="268"/>
        <end position="291"/>
    </location>
</feature>
<evidence type="ECO:0000256" key="1">
    <source>
        <dbReference type="ARBA" id="ARBA00009617"/>
    </source>
</evidence>
<comment type="similarity">
    <text evidence="1">Belongs to the sodium:galactoside symporter (TC 2.A.2) family.</text>
</comment>
<feature type="transmembrane region" description="Helical" evidence="3">
    <location>
        <begin position="86"/>
        <end position="105"/>
    </location>
</feature>
<feature type="region of interest" description="Disordered" evidence="2">
    <location>
        <begin position="454"/>
        <end position="473"/>
    </location>
</feature>
<dbReference type="EMBL" id="QFYQ01000001">
    <property type="protein sequence ID" value="RAK54626.1"/>
    <property type="molecule type" value="Genomic_DNA"/>
</dbReference>
<protein>
    <recommendedName>
        <fullName evidence="6">MFS transporter</fullName>
    </recommendedName>
</protein>
<evidence type="ECO:0000256" key="3">
    <source>
        <dbReference type="SAM" id="Phobius"/>
    </source>
</evidence>
<dbReference type="InterPro" id="IPR039672">
    <property type="entry name" value="MFS_2"/>
</dbReference>
<dbReference type="GO" id="GO:0005886">
    <property type="term" value="C:plasma membrane"/>
    <property type="evidence" value="ECO:0007669"/>
    <property type="project" value="TreeGrafter"/>
</dbReference>
<dbReference type="PANTHER" id="PTHR11328:SF28">
    <property type="entry name" value="MAJOR FACILITATOR SUPERFAMILY DOMAIN-CONTAINING PROTEIN 12"/>
    <property type="match status" value="1"/>
</dbReference>
<name>A0A328AKR7_9CAUL</name>
<dbReference type="Pfam" id="PF13347">
    <property type="entry name" value="MFS_2"/>
    <property type="match status" value="1"/>
</dbReference>
<dbReference type="Gene3D" id="1.20.1250.20">
    <property type="entry name" value="MFS general substrate transporter like domains"/>
    <property type="match status" value="2"/>
</dbReference>
<sequence>MSKAKTPQTSDSLGLASVLAFASASIPIAALQLALSVHLPRYFASHIGLSLATVGTAFALVRLVDIPLDAVLGVVMDKTKTRFGRYRFWMALGAPVLMLALYMLMQSPEGVGLGYLFTWLLAMYMGYSGMYLSHLAWGGTLSRTYHERSRIFGAIGGLGVAGAVAVLLIPVVMTSLKFSDAQGVQAMIWFIIGGVPLAAALVLGSTKERIRKEHPLSFKISDYLGLLTRPNVLRLLLADLCVTLGPGWMAALYLFYFRDSRGFGTGPANLLLAIYIAAGFVGAPFTAFIANRIGKHRALMLNTTVYSLGLILVPFLPAGNFAAFAPGMFVVGAMQAGFTVMIRALAGDIADELRLESGREWMGLVYALTNGTSKLAQAGAIILTFNFALTAVGYNAKEGAHNTADAIHGLELAYIIGPIVFVMIAGACFIGYRLTSERHAEIRKALEERDALYAEPPFGPPATDPVEIKATAS</sequence>
<evidence type="ECO:0000256" key="2">
    <source>
        <dbReference type="SAM" id="MobiDB-lite"/>
    </source>
</evidence>
<dbReference type="InterPro" id="IPR036259">
    <property type="entry name" value="MFS_trans_sf"/>
</dbReference>
<keyword evidence="3" id="KW-1133">Transmembrane helix</keyword>
<evidence type="ECO:0000313" key="4">
    <source>
        <dbReference type="EMBL" id="RAK54626.1"/>
    </source>
</evidence>
<accession>A0A328AKR7</accession>
<comment type="caution">
    <text evidence="4">The sequence shown here is derived from an EMBL/GenBank/DDBJ whole genome shotgun (WGS) entry which is preliminary data.</text>
</comment>
<dbReference type="GO" id="GO:0008643">
    <property type="term" value="P:carbohydrate transport"/>
    <property type="evidence" value="ECO:0007669"/>
    <property type="project" value="InterPro"/>
</dbReference>
<feature type="transmembrane region" description="Helical" evidence="3">
    <location>
        <begin position="414"/>
        <end position="434"/>
    </location>
</feature>
<proteinExistence type="inferred from homology"/>
<reference evidence="5" key="1">
    <citation type="submission" date="2018-05" db="EMBL/GenBank/DDBJ databases">
        <authorList>
            <person name="Li X."/>
        </authorList>
    </citation>
    <scope>NUCLEOTIDE SEQUENCE [LARGE SCALE GENOMIC DNA]</scope>
    <source>
        <strain evidence="5">LX32</strain>
    </source>
</reference>
<dbReference type="Proteomes" id="UP000249254">
    <property type="component" value="Unassembled WGS sequence"/>
</dbReference>
<evidence type="ECO:0008006" key="6">
    <source>
        <dbReference type="Google" id="ProtNLM"/>
    </source>
</evidence>
<gene>
    <name evidence="4" type="ORF">DJ017_08875</name>
</gene>
<dbReference type="OrthoDB" id="9764596at2"/>
<dbReference type="AlphaFoldDB" id="A0A328AKR7"/>
<evidence type="ECO:0000313" key="5">
    <source>
        <dbReference type="Proteomes" id="UP000249254"/>
    </source>
</evidence>
<feature type="transmembrane region" description="Helical" evidence="3">
    <location>
        <begin position="47"/>
        <end position="65"/>
    </location>
</feature>
<keyword evidence="3" id="KW-0472">Membrane</keyword>
<organism evidence="4 5">
    <name type="scientific">Phenylobacterium soli</name>
    <dbReference type="NCBI Taxonomy" id="2170551"/>
    <lineage>
        <taxon>Bacteria</taxon>
        <taxon>Pseudomonadati</taxon>
        <taxon>Pseudomonadota</taxon>
        <taxon>Alphaproteobacteria</taxon>
        <taxon>Caulobacterales</taxon>
        <taxon>Caulobacteraceae</taxon>
        <taxon>Phenylobacterium</taxon>
    </lineage>
</organism>
<keyword evidence="3" id="KW-0812">Transmembrane</keyword>
<feature type="transmembrane region" description="Helical" evidence="3">
    <location>
        <begin position="117"/>
        <end position="139"/>
    </location>
</feature>
<feature type="transmembrane region" description="Helical" evidence="3">
    <location>
        <begin position="151"/>
        <end position="172"/>
    </location>
</feature>
<dbReference type="GO" id="GO:0015293">
    <property type="term" value="F:symporter activity"/>
    <property type="evidence" value="ECO:0007669"/>
    <property type="project" value="InterPro"/>
</dbReference>
<keyword evidence="5" id="KW-1185">Reference proteome</keyword>
<feature type="transmembrane region" description="Helical" evidence="3">
    <location>
        <begin position="235"/>
        <end position="256"/>
    </location>
</feature>
<dbReference type="SUPFAM" id="SSF103473">
    <property type="entry name" value="MFS general substrate transporter"/>
    <property type="match status" value="1"/>
</dbReference>